<proteinExistence type="predicted"/>
<feature type="chain" id="PRO_5039007769" evidence="1">
    <location>
        <begin position="22"/>
        <end position="352"/>
    </location>
</feature>
<reference evidence="2" key="2">
    <citation type="journal article" date="2021" name="PeerJ">
        <title>Extensive microbial diversity within the chicken gut microbiome revealed by metagenomics and culture.</title>
        <authorList>
            <person name="Gilroy R."/>
            <person name="Ravi A."/>
            <person name="Getino M."/>
            <person name="Pursley I."/>
            <person name="Horton D.L."/>
            <person name="Alikhan N.F."/>
            <person name="Baker D."/>
            <person name="Gharbi K."/>
            <person name="Hall N."/>
            <person name="Watson M."/>
            <person name="Adriaenssens E.M."/>
            <person name="Foster-Nyarko E."/>
            <person name="Jarju S."/>
            <person name="Secka A."/>
            <person name="Antonio M."/>
            <person name="Oren A."/>
            <person name="Chaudhuri R.R."/>
            <person name="La Ragione R."/>
            <person name="Hildebrand F."/>
            <person name="Pallen M.J."/>
        </authorList>
    </citation>
    <scope>NUCLEOTIDE SEQUENCE</scope>
    <source>
        <strain evidence="2">2889</strain>
    </source>
</reference>
<evidence type="ECO:0000256" key="1">
    <source>
        <dbReference type="SAM" id="SignalP"/>
    </source>
</evidence>
<dbReference type="EMBL" id="JADIMZ010000051">
    <property type="protein sequence ID" value="MBO8432369.1"/>
    <property type="molecule type" value="Genomic_DNA"/>
</dbReference>
<sequence length="352" mass="40413">MKKSFFLLALLAMLFSSCKYEVPVLPGSGGKTCEIIVVTPKEQWEGPVGDTLRYWFMRVQPGLNQPEPYFNLVNIVPKAFNESEMFQHHRNVFIVEFDTADAPKVDVIQDLWAFPQVVVKFTVPDRQTFYDLFAPRKEALMQAIYAKEYQRIQRAFKGVEEIEVLEKLRRWYGFEMIFPDGFAFAGSRSDFAWIRKESKDYGQGIIFSIYPYTGLEVFEPENIISQRNRMCQNVPGPAEGSYMTTETRFPEYAPFSKTINLNGMYAVETRGLWRLEGDFMGGPFVNYVFVDTANQRTIMLDAYLYSPRKPKRDLLVQMESVARSFKFYTPPVADSTANQVTGKADAALSAGK</sequence>
<organism evidence="2 3">
    <name type="scientific">Candidatus Pullibacteroides excrementavium</name>
    <dbReference type="NCBI Taxonomy" id="2840905"/>
    <lineage>
        <taxon>Bacteria</taxon>
        <taxon>Pseudomonadati</taxon>
        <taxon>Bacteroidota</taxon>
        <taxon>Bacteroidia</taxon>
        <taxon>Bacteroidales</taxon>
        <taxon>Candidatus Pullibacteroides</taxon>
    </lineage>
</organism>
<reference evidence="2" key="1">
    <citation type="submission" date="2020-10" db="EMBL/GenBank/DDBJ databases">
        <authorList>
            <person name="Gilroy R."/>
        </authorList>
    </citation>
    <scope>NUCLEOTIDE SEQUENCE</scope>
    <source>
        <strain evidence="2">2889</strain>
    </source>
</reference>
<keyword evidence="1" id="KW-0732">Signal</keyword>
<dbReference type="Proteomes" id="UP000823612">
    <property type="component" value="Unassembled WGS sequence"/>
</dbReference>
<feature type="signal peptide" evidence="1">
    <location>
        <begin position="1"/>
        <end position="21"/>
    </location>
</feature>
<comment type="caution">
    <text evidence="2">The sequence shown here is derived from an EMBL/GenBank/DDBJ whole genome shotgun (WGS) entry which is preliminary data.</text>
</comment>
<gene>
    <name evidence="2" type="ORF">IAB08_03630</name>
</gene>
<dbReference type="PROSITE" id="PS51257">
    <property type="entry name" value="PROKAR_LIPOPROTEIN"/>
    <property type="match status" value="1"/>
</dbReference>
<dbReference type="AlphaFoldDB" id="A0A9D9DR99"/>
<name>A0A9D9DR99_9BACT</name>
<accession>A0A9D9DR99</accession>
<protein>
    <submittedName>
        <fullName evidence="2">DUF4837 family protein</fullName>
    </submittedName>
</protein>
<dbReference type="Pfam" id="PF16125">
    <property type="entry name" value="DUF4837"/>
    <property type="match status" value="1"/>
</dbReference>
<evidence type="ECO:0000313" key="2">
    <source>
        <dbReference type="EMBL" id="MBO8432369.1"/>
    </source>
</evidence>
<dbReference type="InterPro" id="IPR032286">
    <property type="entry name" value="DUF4837"/>
</dbReference>
<evidence type="ECO:0000313" key="3">
    <source>
        <dbReference type="Proteomes" id="UP000823612"/>
    </source>
</evidence>